<reference evidence="1" key="1">
    <citation type="journal article" date="2014" name="Int. J. Syst. Evol. Microbiol.">
        <title>Complete genome sequence of Corynebacterium casei LMG S-19264T (=DSM 44701T), isolated from a smear-ripened cheese.</title>
        <authorList>
            <consortium name="US DOE Joint Genome Institute (JGI-PGF)"/>
            <person name="Walter F."/>
            <person name="Albersmeier A."/>
            <person name="Kalinowski J."/>
            <person name="Ruckert C."/>
        </authorList>
    </citation>
    <scope>NUCLEOTIDE SEQUENCE</scope>
    <source>
        <strain evidence="1">JCM 4125</strain>
    </source>
</reference>
<reference evidence="1" key="2">
    <citation type="submission" date="2020-09" db="EMBL/GenBank/DDBJ databases">
        <authorList>
            <person name="Sun Q."/>
            <person name="Ohkuma M."/>
        </authorList>
    </citation>
    <scope>NUCLEOTIDE SEQUENCE</scope>
    <source>
        <strain evidence="1">JCM 4125</strain>
    </source>
</reference>
<accession>A0A918M106</accession>
<dbReference type="Proteomes" id="UP000646776">
    <property type="component" value="Unassembled WGS sequence"/>
</dbReference>
<dbReference type="AlphaFoldDB" id="A0A918M106"/>
<protein>
    <submittedName>
        <fullName evidence="1">Uncharacterized protein</fullName>
    </submittedName>
</protein>
<keyword evidence="2" id="KW-1185">Reference proteome</keyword>
<evidence type="ECO:0000313" key="1">
    <source>
        <dbReference type="EMBL" id="GGT96953.1"/>
    </source>
</evidence>
<comment type="caution">
    <text evidence="1">The sequence shown here is derived from an EMBL/GenBank/DDBJ whole genome shotgun (WGS) entry which is preliminary data.</text>
</comment>
<name>A0A918M106_9ACTN</name>
<organism evidence="1 2">
    <name type="scientific">Streptomyces phaeofaciens</name>
    <dbReference type="NCBI Taxonomy" id="68254"/>
    <lineage>
        <taxon>Bacteria</taxon>
        <taxon>Bacillati</taxon>
        <taxon>Actinomycetota</taxon>
        <taxon>Actinomycetes</taxon>
        <taxon>Kitasatosporales</taxon>
        <taxon>Streptomycetaceae</taxon>
        <taxon>Streptomyces</taxon>
    </lineage>
</organism>
<evidence type="ECO:0000313" key="2">
    <source>
        <dbReference type="Proteomes" id="UP000646776"/>
    </source>
</evidence>
<sequence length="136" mass="14232">MAVDCSLRERGWCRAEPPEDVPDSLLLASAGMVPNSSWVGLSATAEKISSAADIGSEEITVPRVSRDGPQLVRDANGLFVCSPRVRGWALGQGVAGLSGALLPAPVGMVSTACFPRERVWSHAVADEDQGHVLLPA</sequence>
<gene>
    <name evidence="1" type="ORF">GCM10010226_88120</name>
</gene>
<proteinExistence type="predicted"/>
<dbReference type="EMBL" id="BMSA01000052">
    <property type="protein sequence ID" value="GGT96953.1"/>
    <property type="molecule type" value="Genomic_DNA"/>
</dbReference>